<protein>
    <submittedName>
        <fullName evidence="2">Uncharacterized protein</fullName>
    </submittedName>
</protein>
<organism evidence="2 3">
    <name type="scientific">Dreissena polymorpha</name>
    <name type="common">Zebra mussel</name>
    <name type="synonym">Mytilus polymorpha</name>
    <dbReference type="NCBI Taxonomy" id="45954"/>
    <lineage>
        <taxon>Eukaryota</taxon>
        <taxon>Metazoa</taxon>
        <taxon>Spiralia</taxon>
        <taxon>Lophotrochozoa</taxon>
        <taxon>Mollusca</taxon>
        <taxon>Bivalvia</taxon>
        <taxon>Autobranchia</taxon>
        <taxon>Heteroconchia</taxon>
        <taxon>Euheterodonta</taxon>
        <taxon>Imparidentia</taxon>
        <taxon>Neoheterodontei</taxon>
        <taxon>Myida</taxon>
        <taxon>Dreissenoidea</taxon>
        <taxon>Dreissenidae</taxon>
        <taxon>Dreissena</taxon>
    </lineage>
</organism>
<dbReference type="AlphaFoldDB" id="A0A9D4HJR3"/>
<comment type="caution">
    <text evidence="2">The sequence shown here is derived from an EMBL/GenBank/DDBJ whole genome shotgun (WGS) entry which is preliminary data.</text>
</comment>
<feature type="region of interest" description="Disordered" evidence="1">
    <location>
        <begin position="31"/>
        <end position="77"/>
    </location>
</feature>
<evidence type="ECO:0000256" key="1">
    <source>
        <dbReference type="SAM" id="MobiDB-lite"/>
    </source>
</evidence>
<name>A0A9D4HJR3_DREPO</name>
<dbReference type="EMBL" id="JAIWYP010000013">
    <property type="protein sequence ID" value="KAH3721820.1"/>
    <property type="molecule type" value="Genomic_DNA"/>
</dbReference>
<evidence type="ECO:0000313" key="2">
    <source>
        <dbReference type="EMBL" id="KAH3721820.1"/>
    </source>
</evidence>
<gene>
    <name evidence="2" type="ORF">DPMN_064768</name>
</gene>
<keyword evidence="3" id="KW-1185">Reference proteome</keyword>
<reference evidence="2" key="1">
    <citation type="journal article" date="2019" name="bioRxiv">
        <title>The Genome of the Zebra Mussel, Dreissena polymorpha: A Resource for Invasive Species Research.</title>
        <authorList>
            <person name="McCartney M.A."/>
            <person name="Auch B."/>
            <person name="Kono T."/>
            <person name="Mallez S."/>
            <person name="Zhang Y."/>
            <person name="Obille A."/>
            <person name="Becker A."/>
            <person name="Abrahante J.E."/>
            <person name="Garbe J."/>
            <person name="Badalamenti J.P."/>
            <person name="Herman A."/>
            <person name="Mangelson H."/>
            <person name="Liachko I."/>
            <person name="Sullivan S."/>
            <person name="Sone E.D."/>
            <person name="Koren S."/>
            <person name="Silverstein K.A.T."/>
            <person name="Beckman K.B."/>
            <person name="Gohl D.M."/>
        </authorList>
    </citation>
    <scope>NUCLEOTIDE SEQUENCE</scope>
    <source>
        <strain evidence="2">Duluth1</strain>
        <tissue evidence="2">Whole animal</tissue>
    </source>
</reference>
<proteinExistence type="predicted"/>
<evidence type="ECO:0000313" key="3">
    <source>
        <dbReference type="Proteomes" id="UP000828390"/>
    </source>
</evidence>
<dbReference type="Proteomes" id="UP000828390">
    <property type="component" value="Unassembled WGS sequence"/>
</dbReference>
<accession>A0A9D4HJR3</accession>
<reference evidence="2" key="2">
    <citation type="submission" date="2020-11" db="EMBL/GenBank/DDBJ databases">
        <authorList>
            <person name="McCartney M.A."/>
            <person name="Auch B."/>
            <person name="Kono T."/>
            <person name="Mallez S."/>
            <person name="Becker A."/>
            <person name="Gohl D.M."/>
            <person name="Silverstein K.A.T."/>
            <person name="Koren S."/>
            <person name="Bechman K.B."/>
            <person name="Herman A."/>
            <person name="Abrahante J.E."/>
            <person name="Garbe J."/>
        </authorList>
    </citation>
    <scope>NUCLEOTIDE SEQUENCE</scope>
    <source>
        <strain evidence="2">Duluth1</strain>
        <tissue evidence="2">Whole animal</tissue>
    </source>
</reference>
<sequence>MIAKTEPERLITGVKTVTDCLQTEVKPERFKIADTPTTERNKTGNKTKIEQRKSEGKSVIESKKKLEKRMNNIKLEN</sequence>